<name>A0A940N7H0_9PROT</name>
<dbReference type="AlphaFoldDB" id="A0A940N7H0"/>
<dbReference type="Gene3D" id="3.40.190.10">
    <property type="entry name" value="Periplasmic binding protein-like II"/>
    <property type="match status" value="1"/>
</dbReference>
<dbReference type="PANTHER" id="PTHR42928">
    <property type="entry name" value="TRICARBOXYLATE-BINDING PROTEIN"/>
    <property type="match status" value="1"/>
</dbReference>
<dbReference type="InterPro" id="IPR042100">
    <property type="entry name" value="Bug_dom1"/>
</dbReference>
<comment type="similarity">
    <text evidence="1">Belongs to the UPF0065 (bug) family.</text>
</comment>
<comment type="caution">
    <text evidence="3">The sequence shown here is derived from an EMBL/GenBank/DDBJ whole genome shotgun (WGS) entry which is preliminary data.</text>
</comment>
<accession>A0A940N7H0</accession>
<feature type="signal peptide" evidence="2">
    <location>
        <begin position="1"/>
        <end position="21"/>
    </location>
</feature>
<evidence type="ECO:0000313" key="3">
    <source>
        <dbReference type="EMBL" id="MBP0495502.1"/>
    </source>
</evidence>
<dbReference type="EMBL" id="JAGIZA010000017">
    <property type="protein sequence ID" value="MBP0495502.1"/>
    <property type="molecule type" value="Genomic_DNA"/>
</dbReference>
<protein>
    <submittedName>
        <fullName evidence="3">Tripartite tricarboxylate transporter substrate binding protein</fullName>
    </submittedName>
</protein>
<dbReference type="Gene3D" id="3.40.190.150">
    <property type="entry name" value="Bordetella uptake gene, domain 1"/>
    <property type="match status" value="1"/>
</dbReference>
<dbReference type="Proteomes" id="UP000677537">
    <property type="component" value="Unassembled WGS sequence"/>
</dbReference>
<evidence type="ECO:0000256" key="2">
    <source>
        <dbReference type="SAM" id="SignalP"/>
    </source>
</evidence>
<dbReference type="Pfam" id="PF03401">
    <property type="entry name" value="TctC"/>
    <property type="match status" value="1"/>
</dbReference>
<organism evidence="3 4">
    <name type="scientific">Roseomonas indoligenes</name>
    <dbReference type="NCBI Taxonomy" id="2820811"/>
    <lineage>
        <taxon>Bacteria</taxon>
        <taxon>Pseudomonadati</taxon>
        <taxon>Pseudomonadota</taxon>
        <taxon>Alphaproteobacteria</taxon>
        <taxon>Acetobacterales</taxon>
        <taxon>Roseomonadaceae</taxon>
        <taxon>Roseomonas</taxon>
    </lineage>
</organism>
<keyword evidence="2" id="KW-0732">Signal</keyword>
<feature type="chain" id="PRO_5037644171" evidence="2">
    <location>
        <begin position="22"/>
        <end position="323"/>
    </location>
</feature>
<dbReference type="PIRSF" id="PIRSF017082">
    <property type="entry name" value="YflP"/>
    <property type="match status" value="1"/>
</dbReference>
<dbReference type="CDD" id="cd13578">
    <property type="entry name" value="PBP2_Bug27"/>
    <property type="match status" value="1"/>
</dbReference>
<evidence type="ECO:0000256" key="1">
    <source>
        <dbReference type="ARBA" id="ARBA00006987"/>
    </source>
</evidence>
<dbReference type="SUPFAM" id="SSF53850">
    <property type="entry name" value="Periplasmic binding protein-like II"/>
    <property type="match status" value="1"/>
</dbReference>
<keyword evidence="4" id="KW-1185">Reference proteome</keyword>
<dbReference type="PANTHER" id="PTHR42928:SF5">
    <property type="entry name" value="BLR1237 PROTEIN"/>
    <property type="match status" value="1"/>
</dbReference>
<sequence>MKNIVITALAAACLAIGVASAQPAAQQAWPDRPVQIVQGFGAGGNADTIARVIAAPLSEALGKPVVVEARTGAGGNIASEYVARARPDGYTLGLLTGGHAVSAAVYRNLRFDPVKDFAFISTVSVFPFVVATRADGPIRSMADLIVAARARPGEITFSSVGVGSTQHLTGELLAQMAGIRLAHVPYRGGTQPLTDLLTGRIDLMVDSITVAGGAIRAGSARALGVTSAAAWPGLDAPPVGEGVPGFEVVSWVGLVAPAETPAPIIERLHAELTKVLALPEVQKTLATLGSRASPSTPDAMQSFVAGQIRQWQQVVAEAGIERQ</sequence>
<reference evidence="3" key="1">
    <citation type="submission" date="2021-03" db="EMBL/GenBank/DDBJ databases">
        <authorList>
            <person name="So Y."/>
        </authorList>
    </citation>
    <scope>NUCLEOTIDE SEQUENCE</scope>
    <source>
        <strain evidence="3">SG15</strain>
    </source>
</reference>
<evidence type="ECO:0000313" key="4">
    <source>
        <dbReference type="Proteomes" id="UP000677537"/>
    </source>
</evidence>
<dbReference type="RefSeq" id="WP_209376297.1">
    <property type="nucleotide sequence ID" value="NZ_JAGIZA010000017.1"/>
</dbReference>
<dbReference type="InterPro" id="IPR005064">
    <property type="entry name" value="BUG"/>
</dbReference>
<proteinExistence type="inferred from homology"/>
<gene>
    <name evidence="3" type="ORF">J5Y10_22140</name>
</gene>